<comment type="subcellular location">
    <subcellularLocation>
        <location evidence="1">Membrane</location>
        <topology evidence="1">Single-pass membrane protein</topology>
    </subcellularLocation>
</comment>
<evidence type="ECO:0000313" key="8">
    <source>
        <dbReference type="EMBL" id="MCC5464549.1"/>
    </source>
</evidence>
<dbReference type="NCBIfam" id="TIGR02532">
    <property type="entry name" value="IV_pilin_GFxxxE"/>
    <property type="match status" value="1"/>
</dbReference>
<evidence type="ECO:0000256" key="6">
    <source>
        <dbReference type="SAM" id="MobiDB-lite"/>
    </source>
</evidence>
<comment type="caution">
    <text evidence="8">The sequence shown here is derived from an EMBL/GenBank/DDBJ whole genome shotgun (WGS) entry which is preliminary data.</text>
</comment>
<evidence type="ECO:0000256" key="5">
    <source>
        <dbReference type="ARBA" id="ARBA00023136"/>
    </source>
</evidence>
<feature type="transmembrane region" description="Helical" evidence="7">
    <location>
        <begin position="14"/>
        <end position="35"/>
    </location>
</feature>
<keyword evidence="5 7" id="KW-0472">Membrane</keyword>
<evidence type="ECO:0000256" key="4">
    <source>
        <dbReference type="ARBA" id="ARBA00022989"/>
    </source>
</evidence>
<evidence type="ECO:0000256" key="2">
    <source>
        <dbReference type="ARBA" id="ARBA00022481"/>
    </source>
</evidence>
<keyword evidence="3 7" id="KW-0812">Transmembrane</keyword>
<feature type="compositionally biased region" description="Polar residues" evidence="6">
    <location>
        <begin position="110"/>
        <end position="132"/>
    </location>
</feature>
<dbReference type="InterPro" id="IPR000983">
    <property type="entry name" value="Bac_GSPG_pilin"/>
</dbReference>
<dbReference type="SUPFAM" id="SSF54523">
    <property type="entry name" value="Pili subunits"/>
    <property type="match status" value="1"/>
</dbReference>
<dbReference type="PRINTS" id="PR00813">
    <property type="entry name" value="BCTERIALGSPG"/>
</dbReference>
<organism evidence="8 9">
    <name type="scientific">Pelosinus baikalensis</name>
    <dbReference type="NCBI Taxonomy" id="2892015"/>
    <lineage>
        <taxon>Bacteria</taxon>
        <taxon>Bacillati</taxon>
        <taxon>Bacillota</taxon>
        <taxon>Negativicutes</taxon>
        <taxon>Selenomonadales</taxon>
        <taxon>Sporomusaceae</taxon>
        <taxon>Pelosinus</taxon>
    </lineage>
</organism>
<dbReference type="Gene3D" id="3.30.700.10">
    <property type="entry name" value="Glycoprotein, Type 4 Pilin"/>
    <property type="match status" value="1"/>
</dbReference>
<keyword evidence="2" id="KW-0488">Methylation</keyword>
<proteinExistence type="predicted"/>
<dbReference type="Proteomes" id="UP001165492">
    <property type="component" value="Unassembled WGS sequence"/>
</dbReference>
<dbReference type="RefSeq" id="WP_229533981.1">
    <property type="nucleotide sequence ID" value="NZ_JAJHJB010000003.1"/>
</dbReference>
<dbReference type="PANTHER" id="PTHR30093:SF44">
    <property type="entry name" value="TYPE II SECRETION SYSTEM CORE PROTEIN G"/>
    <property type="match status" value="1"/>
</dbReference>
<gene>
    <name evidence="8" type="ORF">LMF89_04115</name>
</gene>
<dbReference type="Pfam" id="PF07963">
    <property type="entry name" value="N_methyl"/>
    <property type="match status" value="1"/>
</dbReference>
<keyword evidence="4 7" id="KW-1133">Transmembrane helix</keyword>
<feature type="region of interest" description="Disordered" evidence="6">
    <location>
        <begin position="109"/>
        <end position="132"/>
    </location>
</feature>
<protein>
    <submittedName>
        <fullName evidence="8">Prepilin-type N-terminal cleavage/methylation domain-containing protein</fullName>
    </submittedName>
</protein>
<dbReference type="InterPro" id="IPR012902">
    <property type="entry name" value="N_methyl_site"/>
</dbReference>
<evidence type="ECO:0000256" key="3">
    <source>
        <dbReference type="ARBA" id="ARBA00022692"/>
    </source>
</evidence>
<reference evidence="8" key="1">
    <citation type="submission" date="2021-11" db="EMBL/GenBank/DDBJ databases">
        <title>Description of a new species Pelosinus isolated from the bottom sediments of Lake Baikal.</title>
        <authorList>
            <person name="Zakharyuk A."/>
        </authorList>
    </citation>
    <scope>NUCLEOTIDE SEQUENCE</scope>
    <source>
        <strain evidence="8">Bkl1</strain>
    </source>
</reference>
<dbReference type="PROSITE" id="PS00409">
    <property type="entry name" value="PROKAR_NTER_METHYL"/>
    <property type="match status" value="1"/>
</dbReference>
<evidence type="ECO:0000256" key="1">
    <source>
        <dbReference type="ARBA" id="ARBA00004167"/>
    </source>
</evidence>
<evidence type="ECO:0000313" key="9">
    <source>
        <dbReference type="Proteomes" id="UP001165492"/>
    </source>
</evidence>
<dbReference type="EMBL" id="JAJHJB010000003">
    <property type="protein sequence ID" value="MCC5464549.1"/>
    <property type="molecule type" value="Genomic_DNA"/>
</dbReference>
<dbReference type="InterPro" id="IPR045584">
    <property type="entry name" value="Pilin-like"/>
</dbReference>
<keyword evidence="9" id="KW-1185">Reference proteome</keyword>
<sequence length="132" mass="14320">MFIKLKKKTRAQKGFTLIELMVVIAIIGVLTAIAMPKLTASTAAARDGRLKADLRTVDSALILYRANNNMYPATKADIVTYINVWPKDAQAIAADLIYTKGSGDDYKLTGVSSNGTTRKSPGSSDYTSTDIW</sequence>
<dbReference type="PANTHER" id="PTHR30093">
    <property type="entry name" value="GENERAL SECRETION PATHWAY PROTEIN G"/>
    <property type="match status" value="1"/>
</dbReference>
<name>A0ABS8HPQ3_9FIRM</name>
<evidence type="ECO:0000256" key="7">
    <source>
        <dbReference type="SAM" id="Phobius"/>
    </source>
</evidence>
<accession>A0ABS8HPQ3</accession>